<accession>A0A4Y1ZKZ6</accession>
<comment type="caution">
    <text evidence="1">The sequence shown here is derived from an EMBL/GenBank/DDBJ whole genome shotgun (WGS) entry which is preliminary data.</text>
</comment>
<sequence>MAVNFKRKPSGMTQSGKALSALFSGRSLLATWEARSLFPWENLRVLFRTLQGKESRWSRGSKRPVVRFGTSVNDTLKSIKWVENKPVVRPNGLEQC</sequence>
<dbReference type="AlphaFoldDB" id="A0A4Y1ZKZ6"/>
<keyword evidence="2" id="KW-1185">Reference proteome</keyword>
<evidence type="ECO:0000313" key="1">
    <source>
        <dbReference type="EMBL" id="GBL55838.1"/>
    </source>
</evidence>
<organism evidence="1 2">
    <name type="scientific">Araneus ventricosus</name>
    <name type="common">Orbweaver spider</name>
    <name type="synonym">Epeira ventricosa</name>
    <dbReference type="NCBI Taxonomy" id="182803"/>
    <lineage>
        <taxon>Eukaryota</taxon>
        <taxon>Metazoa</taxon>
        <taxon>Ecdysozoa</taxon>
        <taxon>Arthropoda</taxon>
        <taxon>Chelicerata</taxon>
        <taxon>Arachnida</taxon>
        <taxon>Araneae</taxon>
        <taxon>Araneomorphae</taxon>
        <taxon>Entelegynae</taxon>
        <taxon>Araneoidea</taxon>
        <taxon>Araneidae</taxon>
        <taxon>Araneus</taxon>
    </lineage>
</organism>
<name>A0A4Y1ZKZ6_ARAVE</name>
<dbReference type="Proteomes" id="UP000499080">
    <property type="component" value="Unassembled WGS sequence"/>
</dbReference>
<evidence type="ECO:0000313" key="2">
    <source>
        <dbReference type="Proteomes" id="UP000499080"/>
    </source>
</evidence>
<reference evidence="1 2" key="1">
    <citation type="journal article" date="2019" name="Sci. Rep.">
        <title>Orb-weaving spider Araneus ventricosus genome elucidates the spidroin gene catalogue.</title>
        <authorList>
            <person name="Kono N."/>
            <person name="Nakamura H."/>
            <person name="Ohtoshi R."/>
            <person name="Moran D.A.P."/>
            <person name="Shinohara A."/>
            <person name="Yoshida Y."/>
            <person name="Fujiwara M."/>
            <person name="Mori M."/>
            <person name="Tomita M."/>
            <person name="Arakawa K."/>
        </authorList>
    </citation>
    <scope>NUCLEOTIDE SEQUENCE [LARGE SCALE GENOMIC DNA]</scope>
</reference>
<proteinExistence type="predicted"/>
<protein>
    <submittedName>
        <fullName evidence="1">Uncharacterized protein</fullName>
    </submittedName>
</protein>
<gene>
    <name evidence="1" type="ORF">AVEN_234745_1</name>
</gene>
<dbReference type="EMBL" id="BGPR01075524">
    <property type="protein sequence ID" value="GBL55838.1"/>
    <property type="molecule type" value="Genomic_DNA"/>
</dbReference>